<dbReference type="EMBL" id="BLRV01000421">
    <property type="protein sequence ID" value="GFP22437.1"/>
    <property type="molecule type" value="Genomic_DNA"/>
</dbReference>
<dbReference type="AlphaFoldDB" id="A0A6V8NQT5"/>
<feature type="non-terminal residue" evidence="1">
    <location>
        <position position="39"/>
    </location>
</feature>
<reference evidence="1 2" key="1">
    <citation type="journal article" date="2020" name="Front. Microbiol.">
        <title>Single-cell genomics of novel Actinobacteria with the Wood-Ljungdahl pathway discovered in a serpentinizing system.</title>
        <authorList>
            <person name="Merino N."/>
            <person name="Kawai M."/>
            <person name="Boyd E.S."/>
            <person name="Colman D.R."/>
            <person name="McGlynn S.E."/>
            <person name="Nealson K.H."/>
            <person name="Kurokawa K."/>
            <person name="Hongoh Y."/>
        </authorList>
    </citation>
    <scope>NUCLEOTIDE SEQUENCE [LARGE SCALE GENOMIC DNA]</scope>
    <source>
        <strain evidence="1 2">S06</strain>
    </source>
</reference>
<evidence type="ECO:0000313" key="1">
    <source>
        <dbReference type="EMBL" id="GFP22437.1"/>
    </source>
</evidence>
<evidence type="ECO:0000313" key="2">
    <source>
        <dbReference type="Proteomes" id="UP000580051"/>
    </source>
</evidence>
<comment type="caution">
    <text evidence="1">The sequence shown here is derived from an EMBL/GenBank/DDBJ whole genome shotgun (WGS) entry which is preliminary data.</text>
</comment>
<accession>A0A6V8NQT5</accession>
<protein>
    <submittedName>
        <fullName evidence="1">Uncharacterized protein</fullName>
    </submittedName>
</protein>
<organism evidence="1 2">
    <name type="scientific">Candidatus Hakubella thermalkaliphila</name>
    <dbReference type="NCBI Taxonomy" id="2754717"/>
    <lineage>
        <taxon>Bacteria</taxon>
        <taxon>Bacillati</taxon>
        <taxon>Actinomycetota</taxon>
        <taxon>Actinomycetota incertae sedis</taxon>
        <taxon>Candidatus Hakubellales</taxon>
        <taxon>Candidatus Hakubellaceae</taxon>
        <taxon>Candidatus Hakubella</taxon>
    </lineage>
</organism>
<proteinExistence type="predicted"/>
<gene>
    <name evidence="1" type="ORF">HKBW3S06_01665</name>
</gene>
<dbReference type="Proteomes" id="UP000580051">
    <property type="component" value="Unassembled WGS sequence"/>
</dbReference>
<name>A0A6V8NQT5_9ACTN</name>
<sequence length="39" mass="4442">MLEVVNLVKHYGKTRAVDGISLENNPIFMRRGAPRRMGD</sequence>